<dbReference type="GO" id="GO:0005829">
    <property type="term" value="C:cytosol"/>
    <property type="evidence" value="ECO:0007669"/>
    <property type="project" value="Ensembl"/>
</dbReference>
<dbReference type="GO" id="GO:0047617">
    <property type="term" value="F:fatty acyl-CoA hydrolase activity"/>
    <property type="evidence" value="ECO:0000318"/>
    <property type="project" value="GO_Central"/>
</dbReference>
<dbReference type="InterPro" id="IPR014940">
    <property type="entry name" value="BAAT_C"/>
</dbReference>
<gene>
    <name evidence="6" type="primary">BAAT</name>
</gene>
<evidence type="ECO:0000256" key="2">
    <source>
        <dbReference type="ARBA" id="ARBA00022832"/>
    </source>
</evidence>
<dbReference type="GO" id="GO:0006631">
    <property type="term" value="P:fatty acid metabolic process"/>
    <property type="evidence" value="ECO:0000318"/>
    <property type="project" value="GO_Central"/>
</dbReference>
<dbReference type="Pfam" id="PF04775">
    <property type="entry name" value="Bile_Hydr_Trans"/>
    <property type="match status" value="1"/>
</dbReference>
<dbReference type="GO" id="GO:0016410">
    <property type="term" value="F:N-acyltransferase activity"/>
    <property type="evidence" value="ECO:0007669"/>
    <property type="project" value="Ensembl"/>
</dbReference>
<feature type="domain" description="Acyl-CoA thioester hydrolase/bile acid-CoA amino acid N-acetyltransferase" evidence="4">
    <location>
        <begin position="14"/>
        <end position="143"/>
    </location>
</feature>
<reference evidence="6" key="3">
    <citation type="submission" date="2025-09" db="UniProtKB">
        <authorList>
            <consortium name="Ensembl"/>
        </authorList>
    </citation>
    <scope>IDENTIFICATION</scope>
    <source>
        <strain evidence="6">Glennie</strain>
    </source>
</reference>
<dbReference type="InterPro" id="IPR029058">
    <property type="entry name" value="AB_hydrolase_fold"/>
</dbReference>
<dbReference type="InterPro" id="IPR042490">
    <property type="entry name" value="Thio_Ohase/BAAT_N"/>
</dbReference>
<dbReference type="FunFam" id="3.40.50.1820:FF:000024">
    <property type="entry name" value="acyl-coenzyme A thioesterase 4"/>
    <property type="match status" value="1"/>
</dbReference>
<dbReference type="Gene3D" id="2.60.40.2240">
    <property type="entry name" value="Acyl-CoA thioester hydrolase/BAAT N-terminal domain"/>
    <property type="match status" value="1"/>
</dbReference>
<dbReference type="InterPro" id="IPR006862">
    <property type="entry name" value="Thio_Ohase/aa_AcTrfase"/>
</dbReference>
<dbReference type="AlphaFoldDB" id="A0A6I8PRD6"/>
<comment type="similarity">
    <text evidence="1">Belongs to the C/M/P thioester hydrolase family.</text>
</comment>
<feature type="active site" description="Charge relay system" evidence="3">
    <location>
        <position position="234"/>
    </location>
</feature>
<sequence>MLQLTVTPQSALVDEPLQIQVTGLQPSQLVTFHATLIDEKGQPFRSRAFYQADAAGEVDLEKASALGGDYVGVHPMGLFWTLKPKKTFSRLMKQDVINTPYHVKLEVYNMVLLDFLIEDQPLISTTVERWYAGAGVKRIQIREGRVRGALFLPPGEGPFPGIIDLFGGIGGLVEFRASLLASRGFIVLALAYFKYEDLPQSTSLVDLEYFEEAANLLLKHPKVLGSGIGVIAICKGAEIGLSMAIHLKQITALVCINGPNIILEGVHKYQDDCIQAPLPSLEKIRVERFGLISMYDSIEMIREKGGRNALPVEKFQGHILFIVGEDDKNYNSKAFAEAAMEQLKKHGKNSGKLLSYPGAGHLIEPPYSPLCFASWNAIFKFPLVWGGKYISHATAQEHSWREIQKFFRHHLTQNQAPKL</sequence>
<dbReference type="GO" id="GO:0052816">
    <property type="term" value="F:long-chain fatty acyl-CoA hydrolase activity"/>
    <property type="evidence" value="ECO:0007669"/>
    <property type="project" value="Ensembl"/>
</dbReference>
<keyword evidence="2" id="KW-0276">Fatty acid metabolism</keyword>
<dbReference type="GO" id="GO:0006637">
    <property type="term" value="P:acyl-CoA metabolic process"/>
    <property type="evidence" value="ECO:0000318"/>
    <property type="project" value="GO_Central"/>
</dbReference>
<dbReference type="InterPro" id="IPR016662">
    <property type="entry name" value="Acyl-CoA_thioEstase_long-chain"/>
</dbReference>
<dbReference type="GeneID" id="100084056"/>
<feature type="active site" description="Charge relay system" evidence="3">
    <location>
        <position position="361"/>
    </location>
</feature>
<evidence type="ECO:0000313" key="7">
    <source>
        <dbReference type="Proteomes" id="UP000002279"/>
    </source>
</evidence>
<dbReference type="GO" id="GO:0052815">
    <property type="term" value="F:medium-chain fatty acyl-CoA hydrolase activity"/>
    <property type="evidence" value="ECO:0007669"/>
    <property type="project" value="Ensembl"/>
</dbReference>
<reference evidence="6 7" key="1">
    <citation type="journal article" date="2008" name="Nature">
        <title>Genome analysis of the platypus reveals unique signatures of evolution.</title>
        <authorList>
            <person name="Warren W.C."/>
            <person name="Hillier L.W."/>
            <person name="Marshall Graves J.A."/>
            <person name="Birney E."/>
            <person name="Ponting C.P."/>
            <person name="Grutzner F."/>
            <person name="Belov K."/>
            <person name="Miller W."/>
            <person name="Clarke L."/>
            <person name="Chinwalla A.T."/>
            <person name="Yang S.P."/>
            <person name="Heger A."/>
            <person name="Locke D.P."/>
            <person name="Miethke P."/>
            <person name="Waters P.D."/>
            <person name="Veyrunes F."/>
            <person name="Fulton L."/>
            <person name="Fulton B."/>
            <person name="Graves T."/>
            <person name="Wallis J."/>
            <person name="Puente X.S."/>
            <person name="Lopez-Otin C."/>
            <person name="Ordonez G.R."/>
            <person name="Eichler E.E."/>
            <person name="Chen L."/>
            <person name="Cheng Z."/>
            <person name="Deakin J.E."/>
            <person name="Alsop A."/>
            <person name="Thompson K."/>
            <person name="Kirby P."/>
            <person name="Papenfuss A.T."/>
            <person name="Wakefield M.J."/>
            <person name="Olender T."/>
            <person name="Lancet D."/>
            <person name="Huttley G.A."/>
            <person name="Smit A.F."/>
            <person name="Pask A."/>
            <person name="Temple-Smith P."/>
            <person name="Batzer M.A."/>
            <person name="Walker J.A."/>
            <person name="Konkel M.K."/>
            <person name="Harris R.S."/>
            <person name="Whittington C.M."/>
            <person name="Wong E.S."/>
            <person name="Gemmell N.J."/>
            <person name="Buschiazzo E."/>
            <person name="Vargas Jentzsch I.M."/>
            <person name="Merkel A."/>
            <person name="Schmitz J."/>
            <person name="Zemann A."/>
            <person name="Churakov G."/>
            <person name="Kriegs J.O."/>
            <person name="Brosius J."/>
            <person name="Murchison E.P."/>
            <person name="Sachidanandam R."/>
            <person name="Smith C."/>
            <person name="Hannon G.J."/>
            <person name="Tsend-Ayush E."/>
            <person name="McMillan D."/>
            <person name="Attenborough R."/>
            <person name="Rens W."/>
            <person name="Ferguson-Smith M."/>
            <person name="Lefevre C.M."/>
            <person name="Sharp J.A."/>
            <person name="Nicholas K.R."/>
            <person name="Ray D.A."/>
            <person name="Kube M."/>
            <person name="Reinhardt R."/>
            <person name="Pringle T.H."/>
            <person name="Taylor J."/>
            <person name="Jones R.C."/>
            <person name="Nixon B."/>
            <person name="Dacheux J.L."/>
            <person name="Niwa H."/>
            <person name="Sekita Y."/>
            <person name="Huang X."/>
            <person name="Stark A."/>
            <person name="Kheradpour P."/>
            <person name="Kellis M."/>
            <person name="Flicek P."/>
            <person name="Chen Y."/>
            <person name="Webber C."/>
            <person name="Hardison R."/>
            <person name="Nelson J."/>
            <person name="Hallsworth-Pepin K."/>
            <person name="Delehaunty K."/>
            <person name="Markovic C."/>
            <person name="Minx P."/>
            <person name="Feng Y."/>
            <person name="Kremitzki C."/>
            <person name="Mitreva M."/>
            <person name="Glasscock J."/>
            <person name="Wylie T."/>
            <person name="Wohldmann P."/>
            <person name="Thiru P."/>
            <person name="Nhan M.N."/>
            <person name="Pohl C.S."/>
            <person name="Smith S.M."/>
            <person name="Hou S."/>
            <person name="Nefedov M."/>
            <person name="de Jong P.J."/>
            <person name="Renfree M.B."/>
            <person name="Mardis E.R."/>
            <person name="Wilson R.K."/>
        </authorList>
    </citation>
    <scope>NUCLEOTIDE SEQUENCE [LARGE SCALE GENOMIC DNA]</scope>
    <source>
        <strain evidence="6 7">Glennie</strain>
    </source>
</reference>
<reference evidence="6" key="2">
    <citation type="submission" date="2025-08" db="UniProtKB">
        <authorList>
            <consortium name="Ensembl"/>
        </authorList>
    </citation>
    <scope>IDENTIFICATION</scope>
    <source>
        <strain evidence="6">Glennie</strain>
    </source>
</reference>
<dbReference type="OMA" id="WKSETHI"/>
<feature type="domain" description="BAAT/Acyl-CoA thioester hydrolase C-terminal" evidence="5">
    <location>
        <begin position="205"/>
        <end position="412"/>
    </location>
</feature>
<protein>
    <submittedName>
        <fullName evidence="6">Bile acid-CoA:amino acid N-acyltransferase</fullName>
    </submittedName>
</protein>
<dbReference type="PANTHER" id="PTHR10824:SF18">
    <property type="entry name" value="BILE ACID-COA:AMINO ACID N-ACYLTRANSFERASE"/>
    <property type="match status" value="1"/>
</dbReference>
<evidence type="ECO:0000313" key="6">
    <source>
        <dbReference type="Ensembl" id="ENSOANP00000054724.1"/>
    </source>
</evidence>
<feature type="active site" description="Charge relay system" evidence="3">
    <location>
        <position position="327"/>
    </location>
</feature>
<dbReference type="FunCoup" id="A0A6I8PRD6">
    <property type="interactions" value="135"/>
</dbReference>
<organism evidence="6 7">
    <name type="scientific">Ornithorhynchus anatinus</name>
    <name type="common">Duckbill platypus</name>
    <dbReference type="NCBI Taxonomy" id="9258"/>
    <lineage>
        <taxon>Eukaryota</taxon>
        <taxon>Metazoa</taxon>
        <taxon>Chordata</taxon>
        <taxon>Craniata</taxon>
        <taxon>Vertebrata</taxon>
        <taxon>Euteleostomi</taxon>
        <taxon>Mammalia</taxon>
        <taxon>Monotremata</taxon>
        <taxon>Ornithorhynchidae</taxon>
        <taxon>Ornithorhynchus</taxon>
    </lineage>
</organism>
<accession>A0A6I8PRD6</accession>
<dbReference type="Proteomes" id="UP000002279">
    <property type="component" value="Chromosome X5"/>
</dbReference>
<dbReference type="GO" id="GO:0047963">
    <property type="term" value="F:glycine N-choloyltransferase activity"/>
    <property type="evidence" value="ECO:0007669"/>
    <property type="project" value="Ensembl"/>
</dbReference>
<dbReference type="CTD" id="570"/>
<dbReference type="OrthoDB" id="6347013at2759"/>
<evidence type="ECO:0000256" key="3">
    <source>
        <dbReference type="PIRSR" id="PIRSR016521-1"/>
    </source>
</evidence>
<dbReference type="Pfam" id="PF08840">
    <property type="entry name" value="BAAT_C"/>
    <property type="match status" value="1"/>
</dbReference>
<evidence type="ECO:0000256" key="1">
    <source>
        <dbReference type="ARBA" id="ARBA00006538"/>
    </source>
</evidence>
<keyword evidence="2" id="KW-0443">Lipid metabolism</keyword>
<keyword evidence="7" id="KW-1185">Reference proteome</keyword>
<dbReference type="KEGG" id="oaa:100084056"/>
<dbReference type="GO" id="GO:0006699">
    <property type="term" value="P:bile acid biosynthetic process"/>
    <property type="evidence" value="ECO:0007669"/>
    <property type="project" value="Ensembl"/>
</dbReference>
<dbReference type="RefSeq" id="XP_028912015.1">
    <property type="nucleotide sequence ID" value="XM_029056182.2"/>
</dbReference>
<proteinExistence type="inferred from homology"/>
<dbReference type="FunFam" id="2.60.40.2240:FF:000001">
    <property type="entry name" value="acyl-coenzyme A thioesterase 4"/>
    <property type="match status" value="1"/>
</dbReference>
<evidence type="ECO:0000259" key="5">
    <source>
        <dbReference type="Pfam" id="PF08840"/>
    </source>
</evidence>
<dbReference type="SUPFAM" id="SSF53474">
    <property type="entry name" value="alpha/beta-Hydrolases"/>
    <property type="match status" value="1"/>
</dbReference>
<dbReference type="GeneTree" id="ENSGT01010000222336"/>
<evidence type="ECO:0000259" key="4">
    <source>
        <dbReference type="Pfam" id="PF04775"/>
    </source>
</evidence>
<dbReference type="GO" id="GO:0019530">
    <property type="term" value="P:taurine metabolic process"/>
    <property type="evidence" value="ECO:0007669"/>
    <property type="project" value="Ensembl"/>
</dbReference>
<dbReference type="GO" id="GO:0005777">
    <property type="term" value="C:peroxisome"/>
    <property type="evidence" value="ECO:0000318"/>
    <property type="project" value="GO_Central"/>
</dbReference>
<dbReference type="GO" id="GO:0052817">
    <property type="term" value="F:very long-chain fatty acyl-CoA hydrolase activity"/>
    <property type="evidence" value="ECO:0007669"/>
    <property type="project" value="Ensembl"/>
</dbReference>
<dbReference type="PIRSF" id="PIRSF016521">
    <property type="entry name" value="Acyl-CoA_hydro"/>
    <property type="match status" value="1"/>
</dbReference>
<dbReference type="PANTHER" id="PTHR10824">
    <property type="entry name" value="ACYL-COENZYME A THIOESTERASE-RELATED"/>
    <property type="match status" value="1"/>
</dbReference>
<name>A0A6I8PRD6_ORNAN</name>
<dbReference type="GO" id="GO:0002152">
    <property type="term" value="P:bile acid conjugation"/>
    <property type="evidence" value="ECO:0007669"/>
    <property type="project" value="Ensembl"/>
</dbReference>
<dbReference type="RefSeq" id="XP_028912014.1">
    <property type="nucleotide sequence ID" value="XM_029056181.2"/>
</dbReference>
<dbReference type="GO" id="GO:0006544">
    <property type="term" value="P:glycine metabolic process"/>
    <property type="evidence" value="ECO:0007669"/>
    <property type="project" value="Ensembl"/>
</dbReference>
<dbReference type="InParanoid" id="A0A6I8PRD6"/>
<dbReference type="Ensembl" id="ENSOANT00000057390.1">
    <property type="protein sequence ID" value="ENSOANP00000054724.1"/>
    <property type="gene ID" value="ENSOANG00000047202.1"/>
</dbReference>
<dbReference type="Gene3D" id="3.40.50.1820">
    <property type="entry name" value="alpha/beta hydrolase"/>
    <property type="match status" value="1"/>
</dbReference>